<feature type="domain" description="NB-ARC" evidence="1">
    <location>
        <begin position="86"/>
        <end position="177"/>
    </location>
</feature>
<dbReference type="EMBL" id="BMNC01000003">
    <property type="protein sequence ID" value="GGM90578.1"/>
    <property type="molecule type" value="Genomic_DNA"/>
</dbReference>
<dbReference type="InterPro" id="IPR027417">
    <property type="entry name" value="P-loop_NTPase"/>
</dbReference>
<proteinExistence type="predicted"/>
<evidence type="ECO:0000259" key="1">
    <source>
        <dbReference type="Pfam" id="PF00931"/>
    </source>
</evidence>
<gene>
    <name evidence="2" type="ORF">GCM10011609_29470</name>
</gene>
<keyword evidence="3" id="KW-1185">Reference proteome</keyword>
<accession>A0ABQ2HSU8</accession>
<dbReference type="Proteomes" id="UP000597656">
    <property type="component" value="Unassembled WGS sequence"/>
</dbReference>
<evidence type="ECO:0000313" key="2">
    <source>
        <dbReference type="EMBL" id="GGM90578.1"/>
    </source>
</evidence>
<dbReference type="Pfam" id="PF00931">
    <property type="entry name" value="NB-ARC"/>
    <property type="match status" value="1"/>
</dbReference>
<dbReference type="SUPFAM" id="SSF52540">
    <property type="entry name" value="P-loop containing nucleoside triphosphate hydrolases"/>
    <property type="match status" value="1"/>
</dbReference>
<organism evidence="2 3">
    <name type="scientific">Lentzea pudingi</name>
    <dbReference type="NCBI Taxonomy" id="1789439"/>
    <lineage>
        <taxon>Bacteria</taxon>
        <taxon>Bacillati</taxon>
        <taxon>Actinomycetota</taxon>
        <taxon>Actinomycetes</taxon>
        <taxon>Pseudonocardiales</taxon>
        <taxon>Pseudonocardiaceae</taxon>
        <taxon>Lentzea</taxon>
    </lineage>
</organism>
<reference evidence="3" key="1">
    <citation type="journal article" date="2019" name="Int. J. Syst. Evol. Microbiol.">
        <title>The Global Catalogue of Microorganisms (GCM) 10K type strain sequencing project: providing services to taxonomists for standard genome sequencing and annotation.</title>
        <authorList>
            <consortium name="The Broad Institute Genomics Platform"/>
            <consortium name="The Broad Institute Genome Sequencing Center for Infectious Disease"/>
            <person name="Wu L."/>
            <person name="Ma J."/>
        </authorList>
    </citation>
    <scope>NUCLEOTIDE SEQUENCE [LARGE SCALE GENOMIC DNA]</scope>
    <source>
        <strain evidence="3">CGMCC 4.7319</strain>
    </source>
</reference>
<sequence>MPQERVANTVDAEVVGTVLQAGTITGGVHIHQPRTVGPAAVLPFRVGVVPPRATSFQKRAASDLVASVLDAGDAAVPISDSAGQATVLTGLGGVGKTQLAAEYAERVWAAGEVELLVWVTAGSREAIMSTYARAVAMLTGVEDSDPARSARSLLEWLAGTAVSWLVVLDDVQTPGDLVGLWPPLTEQGLWGARTLHSPAELQ</sequence>
<comment type="caution">
    <text evidence="2">The sequence shown here is derived from an EMBL/GenBank/DDBJ whole genome shotgun (WGS) entry which is preliminary data.</text>
</comment>
<dbReference type="InterPro" id="IPR002182">
    <property type="entry name" value="NB-ARC"/>
</dbReference>
<protein>
    <recommendedName>
        <fullName evidence="1">NB-ARC domain-containing protein</fullName>
    </recommendedName>
</protein>
<dbReference type="Gene3D" id="3.40.50.300">
    <property type="entry name" value="P-loop containing nucleotide triphosphate hydrolases"/>
    <property type="match status" value="1"/>
</dbReference>
<evidence type="ECO:0000313" key="3">
    <source>
        <dbReference type="Proteomes" id="UP000597656"/>
    </source>
</evidence>
<name>A0ABQ2HSU8_9PSEU</name>